<sequence length="223" mass="25912">MFQTLANTEQFSAHKLWYTETCTFHFVGPITRWRILPTAENYEKLAPPWRPTETQLTTFHWPAIDWLPFPGLRDNMIRHANEYDLTQFLEESMDRYCLEVRLDVGAEKNVPGIHTQEDVTTGLSTEVEETYVYYRLSEFLSYLSGKDDTEQESGPGKITLPPGLETKFLLALQGVETPFKLEPGLFEQFPFLFCDQAVVKGSYLPLNSPWHQLNESDETDEYR</sequence>
<evidence type="ECO:0000313" key="2">
    <source>
        <dbReference type="Proteomes" id="UP000185904"/>
    </source>
</evidence>
<comment type="caution">
    <text evidence="1">The sequence shown here is derived from an EMBL/GenBank/DDBJ whole genome shotgun (WGS) entry which is preliminary data.</text>
</comment>
<dbReference type="PANTHER" id="PTHR37012">
    <property type="entry name" value="B-ZIP TRANSCRIPTION FACTOR (EUROFUNG)-RELATED"/>
    <property type="match status" value="1"/>
</dbReference>
<accession>A0A178D2B4</accession>
<reference evidence="1 2" key="1">
    <citation type="submission" date="2016-03" db="EMBL/GenBank/DDBJ databases">
        <title>The draft genome sequence of Fonsecaea nubica causative agent of cutaneous subcutaneous infection in human host.</title>
        <authorList>
            <person name="Costa F."/>
            <person name="Sybren D.H."/>
            <person name="Raittz R.T."/>
            <person name="Weiss V.A."/>
            <person name="Leao A.C."/>
            <person name="Gomes R."/>
            <person name="De Souza E.M."/>
            <person name="Pedrosa F.O."/>
            <person name="Steffens M.B."/>
            <person name="Bombassaro A."/>
            <person name="Tadra-Sfeir M.Z."/>
            <person name="Moreno L.F."/>
            <person name="Najafzadeh M.J."/>
            <person name="Felipe M.S."/>
            <person name="Teixeira M."/>
            <person name="Sun J."/>
            <person name="Xi L."/>
            <person name="Castro M.A."/>
            <person name="Vicente V.A."/>
        </authorList>
    </citation>
    <scope>NUCLEOTIDE SEQUENCE [LARGE SCALE GENOMIC DNA]</scope>
    <source>
        <strain evidence="1 2">CBS 269.64</strain>
    </source>
</reference>
<dbReference type="InterPro" id="IPR021833">
    <property type="entry name" value="DUF3425"/>
</dbReference>
<gene>
    <name evidence="1" type="ORF">AYO20_05529</name>
</gene>
<proteinExistence type="predicted"/>
<dbReference type="Pfam" id="PF11905">
    <property type="entry name" value="DUF3425"/>
    <property type="match status" value="1"/>
</dbReference>
<dbReference type="GeneID" id="34588946"/>
<dbReference type="OrthoDB" id="10261951at2759"/>
<dbReference type="PANTHER" id="PTHR37012:SF2">
    <property type="entry name" value="BZIP DOMAIN-CONTAINING PROTEIN-RELATED"/>
    <property type="match status" value="1"/>
</dbReference>
<evidence type="ECO:0000313" key="1">
    <source>
        <dbReference type="EMBL" id="OAL35275.1"/>
    </source>
</evidence>
<organism evidence="1 2">
    <name type="scientific">Fonsecaea nubica</name>
    <dbReference type="NCBI Taxonomy" id="856822"/>
    <lineage>
        <taxon>Eukaryota</taxon>
        <taxon>Fungi</taxon>
        <taxon>Dikarya</taxon>
        <taxon>Ascomycota</taxon>
        <taxon>Pezizomycotina</taxon>
        <taxon>Eurotiomycetes</taxon>
        <taxon>Chaetothyriomycetidae</taxon>
        <taxon>Chaetothyriales</taxon>
        <taxon>Herpotrichiellaceae</taxon>
        <taxon>Fonsecaea</taxon>
    </lineage>
</organism>
<keyword evidence="2" id="KW-1185">Reference proteome</keyword>
<protein>
    <submittedName>
        <fullName evidence="1">Putative phosphoketolase</fullName>
    </submittedName>
</protein>
<dbReference type="EMBL" id="LVCJ01000032">
    <property type="protein sequence ID" value="OAL35275.1"/>
    <property type="molecule type" value="Genomic_DNA"/>
</dbReference>
<dbReference type="Proteomes" id="UP000185904">
    <property type="component" value="Unassembled WGS sequence"/>
</dbReference>
<name>A0A178D2B4_9EURO</name>
<dbReference type="RefSeq" id="XP_022500287.1">
    <property type="nucleotide sequence ID" value="XM_022643823.1"/>
</dbReference>
<dbReference type="AlphaFoldDB" id="A0A178D2B4"/>